<evidence type="ECO:0000313" key="7">
    <source>
        <dbReference type="Proteomes" id="UP000838821"/>
    </source>
</evidence>
<sequence>MRSLSFLSKMTIFSFLLSTLPVIFIGAFAFFTSSSEIQKNVNEGKMQLITQINSNVEQKLTTVNHTLNQVINSTVLKKAMDMPLTVTDFMMYDDLRSEIRYMQSFDTRLEDVLLINAKQNWMIKNSGLYKFDNYPFADKLISLMNTQDNSMWILNPSEWFYTEENARSVTCDYSISLVKKLPTTGLDKFGLALANIPACSLKDMIQSDSEHPDDIVIMDEHKRIVMNRDPGLIGKSITAAGLTDLAHLDEDVSGQFRASIHDKPYSVTYLRSNLNNWTYLSLTSIDSLTKESSKIGTYTIYICVLMLLLALVLAWLVSRKMYSPIQLLLNQIGGLVSGNQKRKANEFQMISEHVHTLFQSKSQLEKEVHQHIGQVRTFFLIKAFQGHIKPTELLEKLAQFGYTDHIAAWKTMSVITIQIDAIDHTRYEKKDMELLLFAVHNMMEELIPTEQRLAPILIDQTIVTMIGSSDSVDSDFRTMVYGLTEQVQQHIYNFLKLHISIGISLPIHAFTQMSLAYKEGLEALKHRIKLGEGIIIQYENINSGKHYLNLNYPKPLENELIDSIKLAEKDKSRELLKQLLHAVFAAQLTPQEYQIPLARLLNNLLMMMQESGIALNQIHPNQGSLFEEVLGLHTTAEIEDWFWTEVIHPLIRIYRDRQDAQYHNISEKIIDLVQHYYDTDLTLEECASRLHYNANYLSSIFRKETNCSFSDYLSNYRFNMAKKWLSETDMPIKDISSKLRYNNSQNFIRSFRKQEGLTPGQYRDKQREGLPPSTI</sequence>
<evidence type="ECO:0000256" key="4">
    <source>
        <dbReference type="SAM" id="Phobius"/>
    </source>
</evidence>
<dbReference type="PANTHER" id="PTHR43280:SF10">
    <property type="entry name" value="REGULATORY PROTEIN POCR"/>
    <property type="match status" value="1"/>
</dbReference>
<dbReference type="Proteomes" id="UP000838821">
    <property type="component" value="Unassembled WGS sequence"/>
</dbReference>
<dbReference type="PROSITE" id="PS01124">
    <property type="entry name" value="HTH_ARAC_FAMILY_2"/>
    <property type="match status" value="1"/>
</dbReference>
<name>A0ABN8H341_9BACL</name>
<dbReference type="InterPro" id="IPR009057">
    <property type="entry name" value="Homeodomain-like_sf"/>
</dbReference>
<dbReference type="Gene3D" id="1.10.10.60">
    <property type="entry name" value="Homeodomain-like"/>
    <property type="match status" value="2"/>
</dbReference>
<dbReference type="SUPFAM" id="SSF46689">
    <property type="entry name" value="Homeodomain-like"/>
    <property type="match status" value="2"/>
</dbReference>
<feature type="domain" description="HTH araC/xylS-type" evidence="5">
    <location>
        <begin position="667"/>
        <end position="765"/>
    </location>
</feature>
<keyword evidence="2" id="KW-0238">DNA-binding</keyword>
<dbReference type="Pfam" id="PF12833">
    <property type="entry name" value="HTH_18"/>
    <property type="match status" value="1"/>
</dbReference>
<accession>A0ABN8H341</accession>
<feature type="transmembrane region" description="Helical" evidence="4">
    <location>
        <begin position="298"/>
        <end position="317"/>
    </location>
</feature>
<feature type="transmembrane region" description="Helical" evidence="4">
    <location>
        <begin position="12"/>
        <end position="31"/>
    </location>
</feature>
<organism evidence="6 7">
    <name type="scientific">Paenibacillus allorhizoplanae</name>
    <dbReference type="NCBI Taxonomy" id="2905648"/>
    <lineage>
        <taxon>Bacteria</taxon>
        <taxon>Bacillati</taxon>
        <taxon>Bacillota</taxon>
        <taxon>Bacilli</taxon>
        <taxon>Bacillales</taxon>
        <taxon>Paenibacillaceae</taxon>
        <taxon>Paenibacillus</taxon>
    </lineage>
</organism>
<keyword evidence="4" id="KW-0812">Transmembrane</keyword>
<keyword evidence="4" id="KW-1133">Transmembrane helix</keyword>
<evidence type="ECO:0000256" key="3">
    <source>
        <dbReference type="ARBA" id="ARBA00023163"/>
    </source>
</evidence>
<gene>
    <name evidence="6" type="primary">yesS_15</name>
    <name evidence="6" type="ORF">PAECIP111891_05893</name>
</gene>
<dbReference type="InterPro" id="IPR018060">
    <property type="entry name" value="HTH_AraC"/>
</dbReference>
<evidence type="ECO:0000256" key="2">
    <source>
        <dbReference type="ARBA" id="ARBA00023125"/>
    </source>
</evidence>
<reference evidence="6" key="1">
    <citation type="submission" date="2022-01" db="EMBL/GenBank/DDBJ databases">
        <authorList>
            <person name="Criscuolo A."/>
        </authorList>
    </citation>
    <scope>NUCLEOTIDE SEQUENCE</scope>
    <source>
        <strain evidence="6">CIP111891</strain>
    </source>
</reference>
<keyword evidence="3" id="KW-0804">Transcription</keyword>
<evidence type="ECO:0000259" key="5">
    <source>
        <dbReference type="PROSITE" id="PS01124"/>
    </source>
</evidence>
<keyword evidence="7" id="KW-1185">Reference proteome</keyword>
<comment type="caution">
    <text evidence="6">The sequence shown here is derived from an EMBL/GenBank/DDBJ whole genome shotgun (WGS) entry which is preliminary data.</text>
</comment>
<protein>
    <submittedName>
        <fullName evidence="6">HTH-type transcriptional regulator YesS</fullName>
    </submittedName>
</protein>
<keyword evidence="1" id="KW-0805">Transcription regulation</keyword>
<evidence type="ECO:0000256" key="1">
    <source>
        <dbReference type="ARBA" id="ARBA00023015"/>
    </source>
</evidence>
<proteinExistence type="predicted"/>
<keyword evidence="4" id="KW-0472">Membrane</keyword>
<dbReference type="PANTHER" id="PTHR43280">
    <property type="entry name" value="ARAC-FAMILY TRANSCRIPTIONAL REGULATOR"/>
    <property type="match status" value="1"/>
</dbReference>
<dbReference type="EMBL" id="CAKMMW010000026">
    <property type="protein sequence ID" value="CAH1226105.1"/>
    <property type="molecule type" value="Genomic_DNA"/>
</dbReference>
<evidence type="ECO:0000313" key="6">
    <source>
        <dbReference type="EMBL" id="CAH1226105.1"/>
    </source>
</evidence>
<dbReference type="RefSeq" id="WP_236292010.1">
    <property type="nucleotide sequence ID" value="NZ_CAKMMW010000026.1"/>
</dbReference>
<dbReference type="SMART" id="SM00342">
    <property type="entry name" value="HTH_ARAC"/>
    <property type="match status" value="1"/>
</dbReference>